<dbReference type="GO" id="GO:0005829">
    <property type="term" value="C:cytosol"/>
    <property type="evidence" value="ECO:0007669"/>
    <property type="project" value="TreeGrafter"/>
</dbReference>
<dbReference type="KEGG" id="xak:KIMC2_13210"/>
<dbReference type="InterPro" id="IPR036678">
    <property type="entry name" value="MutS_con_dom_sf"/>
</dbReference>
<evidence type="ECO:0000256" key="7">
    <source>
        <dbReference type="ARBA" id="ARBA00023204"/>
    </source>
</evidence>
<dbReference type="Pfam" id="PF05190">
    <property type="entry name" value="MutS_IV"/>
    <property type="match status" value="1"/>
</dbReference>
<dbReference type="InterPro" id="IPR036187">
    <property type="entry name" value="DNA_mismatch_repair_MutS_sf"/>
</dbReference>
<dbReference type="InterPro" id="IPR007861">
    <property type="entry name" value="DNA_mismatch_repair_MutS_clamp"/>
</dbReference>
<dbReference type="PANTHER" id="PTHR11361">
    <property type="entry name" value="DNA MISMATCH REPAIR PROTEIN MUTS FAMILY MEMBER"/>
    <property type="match status" value="1"/>
</dbReference>
<feature type="binding site" evidence="9">
    <location>
        <begin position="594"/>
        <end position="601"/>
    </location>
    <ligand>
        <name>ATP</name>
        <dbReference type="ChEBI" id="CHEBI:30616"/>
    </ligand>
</feature>
<keyword evidence="3 9" id="KW-0547">Nucleotide-binding</keyword>
<dbReference type="PIRSF" id="PIRSF037677">
    <property type="entry name" value="DNA_mis_repair_Msh6"/>
    <property type="match status" value="1"/>
</dbReference>
<dbReference type="NCBIfam" id="TIGR01070">
    <property type="entry name" value="mutS1"/>
    <property type="match status" value="1"/>
</dbReference>
<comment type="function">
    <text evidence="8 9">This protein is involved in the repair of mismatches in DNA. It is possible that it carries out the mismatch recognition step. This protein has a weak ATPase activity.</text>
</comment>
<dbReference type="InterPro" id="IPR000432">
    <property type="entry name" value="DNA_mismatch_repair_MutS_C"/>
</dbReference>
<dbReference type="PROSITE" id="PS00486">
    <property type="entry name" value="DNA_MISMATCH_REPAIR_2"/>
    <property type="match status" value="1"/>
</dbReference>
<dbReference type="InterPro" id="IPR045076">
    <property type="entry name" value="MutS"/>
</dbReference>
<dbReference type="GO" id="GO:0006298">
    <property type="term" value="P:mismatch repair"/>
    <property type="evidence" value="ECO:0007669"/>
    <property type="project" value="UniProtKB-UniRule"/>
</dbReference>
<dbReference type="SMART" id="SM00533">
    <property type="entry name" value="MUTSd"/>
    <property type="match status" value="1"/>
</dbReference>
<dbReference type="GO" id="GO:0030983">
    <property type="term" value="F:mismatched DNA binding"/>
    <property type="evidence" value="ECO:0007669"/>
    <property type="project" value="InterPro"/>
</dbReference>
<dbReference type="Gene3D" id="3.40.50.300">
    <property type="entry name" value="P-loop containing nucleotide triphosphate hydrolases"/>
    <property type="match status" value="1"/>
</dbReference>
<dbReference type="SUPFAM" id="SSF55271">
    <property type="entry name" value="DNA repair protein MutS, domain I"/>
    <property type="match status" value="1"/>
</dbReference>
<dbReference type="Proteomes" id="UP001321804">
    <property type="component" value="Chromosome"/>
</dbReference>
<keyword evidence="5 9" id="KW-0067">ATP-binding</keyword>
<dbReference type="RefSeq" id="WP_317695193.1">
    <property type="nucleotide sequence ID" value="NZ_AP026801.1"/>
</dbReference>
<dbReference type="GO" id="GO:0005524">
    <property type="term" value="F:ATP binding"/>
    <property type="evidence" value="ECO:0007669"/>
    <property type="project" value="UniProtKB-UniRule"/>
</dbReference>
<keyword evidence="12" id="KW-1185">Reference proteome</keyword>
<dbReference type="GO" id="GO:0140664">
    <property type="term" value="F:ATP-dependent DNA damage sensor activity"/>
    <property type="evidence" value="ECO:0007669"/>
    <property type="project" value="InterPro"/>
</dbReference>
<dbReference type="InterPro" id="IPR007696">
    <property type="entry name" value="DNA_mismatch_repair_MutS_core"/>
</dbReference>
<dbReference type="SUPFAM" id="SSF52540">
    <property type="entry name" value="P-loop containing nucleoside triphosphate hydrolases"/>
    <property type="match status" value="1"/>
</dbReference>
<protein>
    <recommendedName>
        <fullName evidence="2 9">DNA mismatch repair protein MutS</fullName>
    </recommendedName>
</protein>
<evidence type="ECO:0000256" key="8">
    <source>
        <dbReference type="ARBA" id="ARBA00024647"/>
    </source>
</evidence>
<dbReference type="InterPro" id="IPR007695">
    <property type="entry name" value="DNA_mismatch_repair_MutS-lik_N"/>
</dbReference>
<accession>A0AAU9CS34</accession>
<comment type="similarity">
    <text evidence="1 9">Belongs to the DNA mismatch repair MutS family.</text>
</comment>
<dbReference type="Pfam" id="PF05192">
    <property type="entry name" value="MutS_III"/>
    <property type="match status" value="1"/>
</dbReference>
<evidence type="ECO:0000259" key="10">
    <source>
        <dbReference type="PROSITE" id="PS00486"/>
    </source>
</evidence>
<reference evidence="11 12" key="1">
    <citation type="journal article" date="2023" name="Microbiol. Spectr.">
        <title>Symbiosis of Carpenter Bees with Uncharacterized Lactic Acid Bacteria Showing NAD Auxotrophy.</title>
        <authorList>
            <person name="Kawasaki S."/>
            <person name="Ozawa K."/>
            <person name="Mori T."/>
            <person name="Yamamoto A."/>
            <person name="Ito M."/>
            <person name="Ohkuma M."/>
            <person name="Sakamoto M."/>
            <person name="Matsutani M."/>
        </authorList>
    </citation>
    <scope>NUCLEOTIDE SEQUENCE [LARGE SCALE GENOMIC DNA]</scope>
    <source>
        <strain evidence="11 12">KimC2</strain>
    </source>
</reference>
<dbReference type="FunFam" id="1.10.1420.10:FF:000001">
    <property type="entry name" value="DNA mismatch repair protein MutS"/>
    <property type="match status" value="1"/>
</dbReference>
<dbReference type="NCBIfam" id="NF003810">
    <property type="entry name" value="PRK05399.1"/>
    <property type="match status" value="1"/>
</dbReference>
<dbReference type="InterPro" id="IPR016151">
    <property type="entry name" value="DNA_mismatch_repair_MutS_N"/>
</dbReference>
<dbReference type="Gene3D" id="1.10.1420.10">
    <property type="match status" value="2"/>
</dbReference>
<evidence type="ECO:0000256" key="3">
    <source>
        <dbReference type="ARBA" id="ARBA00022741"/>
    </source>
</evidence>
<dbReference type="FunFam" id="3.40.1170.10:FF:000001">
    <property type="entry name" value="DNA mismatch repair protein MutS"/>
    <property type="match status" value="1"/>
</dbReference>
<dbReference type="HAMAP" id="MF_00096">
    <property type="entry name" value="MutS"/>
    <property type="match status" value="1"/>
</dbReference>
<dbReference type="AlphaFoldDB" id="A0AAU9CS34"/>
<dbReference type="Gene3D" id="3.30.420.110">
    <property type="entry name" value="MutS, connector domain"/>
    <property type="match status" value="1"/>
</dbReference>
<name>A0AAU9CS34_9LACO</name>
<evidence type="ECO:0000256" key="1">
    <source>
        <dbReference type="ARBA" id="ARBA00006271"/>
    </source>
</evidence>
<dbReference type="InterPro" id="IPR005748">
    <property type="entry name" value="DNA_mismatch_repair_MutS"/>
</dbReference>
<feature type="domain" description="DNA mismatch repair proteins mutS family" evidence="10">
    <location>
        <begin position="668"/>
        <end position="684"/>
    </location>
</feature>
<evidence type="ECO:0000256" key="6">
    <source>
        <dbReference type="ARBA" id="ARBA00023125"/>
    </source>
</evidence>
<dbReference type="Pfam" id="PF01624">
    <property type="entry name" value="MutS_I"/>
    <property type="match status" value="1"/>
</dbReference>
<dbReference type="SUPFAM" id="SSF48334">
    <property type="entry name" value="DNA repair protein MutS, domain III"/>
    <property type="match status" value="1"/>
</dbReference>
<evidence type="ECO:0000256" key="9">
    <source>
        <dbReference type="HAMAP-Rule" id="MF_00096"/>
    </source>
</evidence>
<evidence type="ECO:0000256" key="2">
    <source>
        <dbReference type="ARBA" id="ARBA00021982"/>
    </source>
</evidence>
<dbReference type="SUPFAM" id="SSF53150">
    <property type="entry name" value="DNA repair protein MutS, domain II"/>
    <property type="match status" value="1"/>
</dbReference>
<dbReference type="InterPro" id="IPR027417">
    <property type="entry name" value="P-loop_NTPase"/>
</dbReference>
<proteinExistence type="inferred from homology"/>
<dbReference type="GO" id="GO:0003684">
    <property type="term" value="F:damaged DNA binding"/>
    <property type="evidence" value="ECO:0007669"/>
    <property type="project" value="UniProtKB-UniRule"/>
</dbReference>
<dbReference type="EMBL" id="AP026801">
    <property type="protein sequence ID" value="BDR56759.1"/>
    <property type="molecule type" value="Genomic_DNA"/>
</dbReference>
<dbReference type="InterPro" id="IPR017261">
    <property type="entry name" value="DNA_mismatch_repair_MutS/MSH"/>
</dbReference>
<keyword evidence="7 9" id="KW-0234">DNA repair</keyword>
<dbReference type="Gene3D" id="3.40.1170.10">
    <property type="entry name" value="DNA repair protein MutS, domain I"/>
    <property type="match status" value="1"/>
</dbReference>
<sequence length="844" mass="95696">MPQKVSDSPMMRQYREIKEIYPDAFLFFRVGDFYEMFYDDAVKGSQLLELTLTSRSKSADEQIPMCGVPHHAIDKYLSELTEMGYKAALCDQVEDPKSSTGPTVKREVTQVVTPGTYISDQDLTNNNYLSAILIGVPEIGLAYADLSTGELKYTKFSNLNAAIYEVLGLNSREIVTINSNSSRIKKALANRKLTISETSFKPEKKDVSKDALNLLLSYIKNTQMRSLSNLNDPKYYEPEEFLSIDYASKQNLELTRSLREGKKYGSLFWALDKTSTTMGSRLLRNWIERPLLDSSEIQKRQGYVGALLKEYVLRSDLKEELKKVYDLEHLSSKIAFGNINAREMTMLKKALQEIPKIKASLNDSSEQVLKDYSDSLESLSDIAELIERSIKEDAPIVITEGDIICDGYDAQLDKYRDSLTGGRNWIAQMEAHEKERTGISKLKVGYNRVFGYYIEVSRVNQGKVPDNYQRKQTLANAERYITPELKEHENLILSARDNSAKLEYEIFNQIRDQIKNRLPEVQKLAAQIAKLDVLNTFSEDAEKNHYVKPVINQKREIQLVESRHPVVELSDSMVDFVPNDVLMPEDNEITIITGPNMSGKSTYMRQLGLIVIMAQIGSFVPADKAELPLFDQIFTRIGASDNLLTGESTFMVEMKEANRALQESTSNSLILMDEIGRGTATYDGMAIAIAIIKYLSENVHAKTLFSTHYHELTQLSAQMRNLNNKHVGAVLKKGKLIFIHKMMDGPSDRSYGVHVAQLAGLPKQVVKDAFHYLREFEKTSTISPTNHFSQENLFYQDNIDDNDLLPLKELAQKIQAVDLNNLTPIEAMNVIADLQKEVNQIDDE</sequence>
<dbReference type="FunFam" id="3.40.50.300:FF:000870">
    <property type="entry name" value="MutS protein homolog 4"/>
    <property type="match status" value="1"/>
</dbReference>
<organism evidence="11 12">
    <name type="scientific">Xylocopilactobacillus apis</name>
    <dbReference type="NCBI Taxonomy" id="2932183"/>
    <lineage>
        <taxon>Bacteria</taxon>
        <taxon>Bacillati</taxon>
        <taxon>Bacillota</taxon>
        <taxon>Bacilli</taxon>
        <taxon>Lactobacillales</taxon>
        <taxon>Lactobacillaceae</taxon>
        <taxon>Xylocopilactobacillus</taxon>
    </lineage>
</organism>
<dbReference type="SMART" id="SM00534">
    <property type="entry name" value="MUTSac"/>
    <property type="match status" value="1"/>
</dbReference>
<evidence type="ECO:0000313" key="12">
    <source>
        <dbReference type="Proteomes" id="UP001321804"/>
    </source>
</evidence>
<dbReference type="PANTHER" id="PTHR11361:SF34">
    <property type="entry name" value="DNA MISMATCH REPAIR PROTEIN MSH1, MITOCHONDRIAL"/>
    <property type="match status" value="1"/>
</dbReference>
<evidence type="ECO:0000256" key="4">
    <source>
        <dbReference type="ARBA" id="ARBA00022763"/>
    </source>
</evidence>
<evidence type="ECO:0000256" key="5">
    <source>
        <dbReference type="ARBA" id="ARBA00022840"/>
    </source>
</evidence>
<keyword evidence="6 9" id="KW-0238">DNA-binding</keyword>
<keyword evidence="4 9" id="KW-0227">DNA damage</keyword>
<dbReference type="Pfam" id="PF00488">
    <property type="entry name" value="MutS_V"/>
    <property type="match status" value="1"/>
</dbReference>
<gene>
    <name evidence="9 11" type="primary">mutS</name>
    <name evidence="11" type="ORF">KIMC2_13210</name>
</gene>
<evidence type="ECO:0000313" key="11">
    <source>
        <dbReference type="EMBL" id="BDR56759.1"/>
    </source>
</evidence>